<feature type="active site" description="Proton donor" evidence="6">
    <location>
        <position position="197"/>
    </location>
</feature>
<organism evidence="10 11">
    <name type="scientific">Luteolibacter pohnpeiensis</name>
    <dbReference type="NCBI Taxonomy" id="454153"/>
    <lineage>
        <taxon>Bacteria</taxon>
        <taxon>Pseudomonadati</taxon>
        <taxon>Verrucomicrobiota</taxon>
        <taxon>Verrucomicrobiia</taxon>
        <taxon>Verrucomicrobiales</taxon>
        <taxon>Verrucomicrobiaceae</taxon>
        <taxon>Luteolibacter</taxon>
    </lineage>
</organism>
<sequence>MTLRILVLSLCLSALGLAETGNPIMPGADPDVALIDGKFWLYATRGKGGENFLAFESRDLTRWKEHGPILDFKDIPWIAEDGRSSHGPWAPCIFEDGKRFYFYYSVGPQDPAHPSRIGVAVGRSPKGPFKDSGKALITGGKDFEAIDPMVFKDPKSGKFFLYAGGSAASVMKIFELNSDLVSVKREIRTQNPEYFTEGVFIDYHDGLYHLTYSHGNYRDASYSVHYSTGKTPKGPWKYQGVLLKSDEHHKGPGHHSIFPDGQGGWLIAYHRWNNRTGDGPFQGRREIAIDRIEYGKNGLLQSVQMTDAGVKLDP</sequence>
<keyword evidence="5 8" id="KW-0326">Glycosidase</keyword>
<keyword evidence="9" id="KW-0732">Signal</keyword>
<dbReference type="Pfam" id="PF04616">
    <property type="entry name" value="Glyco_hydro_43"/>
    <property type="match status" value="1"/>
</dbReference>
<dbReference type="PANTHER" id="PTHR43772:SF2">
    <property type="entry name" value="PUTATIVE (AFU_ORTHOLOGUE AFUA_2G04480)-RELATED"/>
    <property type="match status" value="1"/>
</dbReference>
<evidence type="ECO:0000256" key="7">
    <source>
        <dbReference type="PIRSR" id="PIRSR606710-2"/>
    </source>
</evidence>
<feature type="site" description="Important for catalytic activity, responsible for pKa modulation of the active site Glu and correct orientation of both the proton donor and substrate" evidence="7">
    <location>
        <position position="147"/>
    </location>
</feature>
<keyword evidence="2" id="KW-0858">Xylan degradation</keyword>
<comment type="similarity">
    <text evidence="1 8">Belongs to the glycosyl hydrolase 43 family.</text>
</comment>
<evidence type="ECO:0000313" key="10">
    <source>
        <dbReference type="EMBL" id="MBK1882872.1"/>
    </source>
</evidence>
<proteinExistence type="inferred from homology"/>
<gene>
    <name evidence="10" type="ORF">JIN85_10625</name>
</gene>
<dbReference type="PANTHER" id="PTHR43772">
    <property type="entry name" value="ENDO-1,4-BETA-XYLANASE"/>
    <property type="match status" value="1"/>
</dbReference>
<keyword evidence="2" id="KW-0624">Polysaccharide degradation</keyword>
<keyword evidence="11" id="KW-1185">Reference proteome</keyword>
<evidence type="ECO:0000256" key="2">
    <source>
        <dbReference type="ARBA" id="ARBA00022651"/>
    </source>
</evidence>
<reference evidence="10" key="1">
    <citation type="submission" date="2021-01" db="EMBL/GenBank/DDBJ databases">
        <title>Modified the classification status of verrucomicrobia.</title>
        <authorList>
            <person name="Feng X."/>
        </authorList>
    </citation>
    <scope>NUCLEOTIDE SEQUENCE</scope>
    <source>
        <strain evidence="10">KCTC 22041</strain>
    </source>
</reference>
<keyword evidence="3 8" id="KW-0378">Hydrolase</keyword>
<dbReference type="GO" id="GO:0004553">
    <property type="term" value="F:hydrolase activity, hydrolyzing O-glycosyl compounds"/>
    <property type="evidence" value="ECO:0007669"/>
    <property type="project" value="InterPro"/>
</dbReference>
<keyword evidence="4" id="KW-0119">Carbohydrate metabolism</keyword>
<dbReference type="InterPro" id="IPR006710">
    <property type="entry name" value="Glyco_hydro_43"/>
</dbReference>
<evidence type="ECO:0000256" key="8">
    <source>
        <dbReference type="RuleBase" id="RU361187"/>
    </source>
</evidence>
<accession>A0A934S603</accession>
<name>A0A934S603_9BACT</name>
<evidence type="ECO:0000256" key="6">
    <source>
        <dbReference type="PIRSR" id="PIRSR606710-1"/>
    </source>
</evidence>
<dbReference type="RefSeq" id="WP_200270425.1">
    <property type="nucleotide sequence ID" value="NZ_JAENIJ010000015.1"/>
</dbReference>
<evidence type="ECO:0000256" key="1">
    <source>
        <dbReference type="ARBA" id="ARBA00009865"/>
    </source>
</evidence>
<feature type="signal peptide" evidence="9">
    <location>
        <begin position="1"/>
        <end position="18"/>
    </location>
</feature>
<dbReference type="AlphaFoldDB" id="A0A934S603"/>
<evidence type="ECO:0000313" key="11">
    <source>
        <dbReference type="Proteomes" id="UP000603141"/>
    </source>
</evidence>
<protein>
    <submittedName>
        <fullName evidence="10">Family 43 glycosylhydrolase</fullName>
    </submittedName>
</protein>
<evidence type="ECO:0000256" key="4">
    <source>
        <dbReference type="ARBA" id="ARBA00023277"/>
    </source>
</evidence>
<comment type="caution">
    <text evidence="10">The sequence shown here is derived from an EMBL/GenBank/DDBJ whole genome shotgun (WGS) entry which is preliminary data.</text>
</comment>
<dbReference type="Proteomes" id="UP000603141">
    <property type="component" value="Unassembled WGS sequence"/>
</dbReference>
<evidence type="ECO:0000256" key="3">
    <source>
        <dbReference type="ARBA" id="ARBA00022801"/>
    </source>
</evidence>
<evidence type="ECO:0000256" key="9">
    <source>
        <dbReference type="SAM" id="SignalP"/>
    </source>
</evidence>
<dbReference type="SUPFAM" id="SSF75005">
    <property type="entry name" value="Arabinanase/levansucrase/invertase"/>
    <property type="match status" value="1"/>
</dbReference>
<dbReference type="InterPro" id="IPR052176">
    <property type="entry name" value="Glycosyl_Hydrlase_43_Enz"/>
</dbReference>
<dbReference type="EMBL" id="JAENIJ010000015">
    <property type="protein sequence ID" value="MBK1882872.1"/>
    <property type="molecule type" value="Genomic_DNA"/>
</dbReference>
<dbReference type="InterPro" id="IPR023296">
    <property type="entry name" value="Glyco_hydro_beta-prop_sf"/>
</dbReference>
<feature type="active site" description="Proton acceptor" evidence="6">
    <location>
        <position position="29"/>
    </location>
</feature>
<dbReference type="GO" id="GO:0045493">
    <property type="term" value="P:xylan catabolic process"/>
    <property type="evidence" value="ECO:0007669"/>
    <property type="project" value="UniProtKB-KW"/>
</dbReference>
<dbReference type="Gene3D" id="2.115.10.20">
    <property type="entry name" value="Glycosyl hydrolase domain, family 43"/>
    <property type="match status" value="1"/>
</dbReference>
<evidence type="ECO:0000256" key="5">
    <source>
        <dbReference type="ARBA" id="ARBA00023295"/>
    </source>
</evidence>
<feature type="chain" id="PRO_5038003654" evidence="9">
    <location>
        <begin position="19"/>
        <end position="314"/>
    </location>
</feature>